<dbReference type="Gene3D" id="3.40.630.30">
    <property type="match status" value="1"/>
</dbReference>
<proteinExistence type="predicted"/>
<name>A0A423PS96_9GAMM</name>
<reference evidence="1 2" key="1">
    <citation type="submission" date="2013-10" db="EMBL/GenBank/DDBJ databases">
        <title>Salinisphaera japonica YTM-1 Genome Sequencing.</title>
        <authorList>
            <person name="Lai Q."/>
            <person name="Li C."/>
            <person name="Shao Z."/>
        </authorList>
    </citation>
    <scope>NUCLEOTIDE SEQUENCE [LARGE SCALE GENOMIC DNA]</scope>
    <source>
        <strain evidence="1 2">YTM-1</strain>
    </source>
</reference>
<dbReference type="PANTHER" id="PTHR41368:SF1">
    <property type="entry name" value="PROTEIN YGHO"/>
    <property type="match status" value="1"/>
</dbReference>
<gene>
    <name evidence="1" type="ORF">SAJA_07845</name>
</gene>
<dbReference type="EMBL" id="AYKG01000021">
    <property type="protein sequence ID" value="ROO28448.1"/>
    <property type="molecule type" value="Genomic_DNA"/>
</dbReference>
<evidence type="ECO:0000313" key="1">
    <source>
        <dbReference type="EMBL" id="ROO28448.1"/>
    </source>
</evidence>
<evidence type="ECO:0000313" key="2">
    <source>
        <dbReference type="Proteomes" id="UP000285310"/>
    </source>
</evidence>
<dbReference type="AlphaFoldDB" id="A0A423PS96"/>
<protein>
    <submittedName>
        <fullName evidence="1">DNA-binding protein</fullName>
    </submittedName>
</protein>
<dbReference type="SUPFAM" id="SSF55729">
    <property type="entry name" value="Acyl-CoA N-acyltransferases (Nat)"/>
    <property type="match status" value="1"/>
</dbReference>
<dbReference type="OrthoDB" id="9806005at2"/>
<comment type="caution">
    <text evidence="1">The sequence shown here is derived from an EMBL/GenBank/DDBJ whole genome shotgun (WGS) entry which is preliminary data.</text>
</comment>
<dbReference type="PANTHER" id="PTHR41368">
    <property type="entry name" value="PROTEIN YGHO"/>
    <property type="match status" value="1"/>
</dbReference>
<dbReference type="InterPro" id="IPR016181">
    <property type="entry name" value="Acyl_CoA_acyltransferase"/>
</dbReference>
<dbReference type="InParanoid" id="A0A423PS96"/>
<dbReference type="GO" id="GO:0003677">
    <property type="term" value="F:DNA binding"/>
    <property type="evidence" value="ECO:0007669"/>
    <property type="project" value="UniProtKB-KW"/>
</dbReference>
<organism evidence="1 2">
    <name type="scientific">Salinisphaera japonica YTM-1</name>
    <dbReference type="NCBI Taxonomy" id="1209778"/>
    <lineage>
        <taxon>Bacteria</taxon>
        <taxon>Pseudomonadati</taxon>
        <taxon>Pseudomonadota</taxon>
        <taxon>Gammaproteobacteria</taxon>
        <taxon>Salinisphaerales</taxon>
        <taxon>Salinisphaeraceae</taxon>
        <taxon>Salinisphaera</taxon>
    </lineage>
</organism>
<accession>A0A423PS96</accession>
<dbReference type="InterPro" id="IPR039968">
    <property type="entry name" value="BcerS-like"/>
</dbReference>
<sequence length="368" mass="42023">MNSRARRARFIALTHDLYADRPEWVAPIRLERSLHLSEKHNPVFTHLTWQAWIAVQDGRDVGRITAQIDALRPPENNQRIGFFGMFETIDDPRASAALIATAQAWLDERDIDRVQGPFNLTINDECGLLIDGFDTPPMMMMPHGRDYYLAHLEAQGYTKAVDMLAYWLPLPFERPRVMQRLLARYAKRIHIRPIDRKHYADDLVVLRDIFNDAWANNWGFVPFTEAEFDDLGSTLKLLIDDELVQIAEVDGEPAAFIVALPNLNEAARDINGRLSPLAIAKLLWRLKVRFPKSIRVPLMGVRQRYQNSPMGAALAYGVIGAVEQALVARGVNASELSWILDDNQGMRDIIESIGGHVYKTYRMLEKRL</sequence>
<keyword evidence="2" id="KW-1185">Reference proteome</keyword>
<dbReference type="FunCoup" id="A0A423PS96">
    <property type="interactions" value="52"/>
</dbReference>
<dbReference type="Proteomes" id="UP000285310">
    <property type="component" value="Unassembled WGS sequence"/>
</dbReference>
<keyword evidence="1" id="KW-0238">DNA-binding</keyword>